<sequence>VDVTGLIYFVAMSDIWDDEKGAGGAGGSSGKHCDACNEWLDSSDTHCPSCGSER</sequence>
<name>A0A382CJD6_9ZZZZ</name>
<organism evidence="1">
    <name type="scientific">marine metagenome</name>
    <dbReference type="NCBI Taxonomy" id="408172"/>
    <lineage>
        <taxon>unclassified sequences</taxon>
        <taxon>metagenomes</taxon>
        <taxon>ecological metagenomes</taxon>
    </lineage>
</organism>
<evidence type="ECO:0000313" key="1">
    <source>
        <dbReference type="EMBL" id="SVB26318.1"/>
    </source>
</evidence>
<protein>
    <recommendedName>
        <fullName evidence="2">Zinc-ribbon domain-containing protein</fullName>
    </recommendedName>
</protein>
<dbReference type="AlphaFoldDB" id="A0A382CJD6"/>
<proteinExistence type="predicted"/>
<evidence type="ECO:0008006" key="2">
    <source>
        <dbReference type="Google" id="ProtNLM"/>
    </source>
</evidence>
<dbReference type="EMBL" id="UINC01034845">
    <property type="protein sequence ID" value="SVB26318.1"/>
    <property type="molecule type" value="Genomic_DNA"/>
</dbReference>
<accession>A0A382CJD6</accession>
<gene>
    <name evidence="1" type="ORF">METZ01_LOCUS179172</name>
</gene>
<reference evidence="1" key="1">
    <citation type="submission" date="2018-05" db="EMBL/GenBank/DDBJ databases">
        <authorList>
            <person name="Lanie J.A."/>
            <person name="Ng W.-L."/>
            <person name="Kazmierczak K.M."/>
            <person name="Andrzejewski T.M."/>
            <person name="Davidsen T.M."/>
            <person name="Wayne K.J."/>
            <person name="Tettelin H."/>
            <person name="Glass J.I."/>
            <person name="Rusch D."/>
            <person name="Podicherti R."/>
            <person name="Tsui H.-C.T."/>
            <person name="Winkler M.E."/>
        </authorList>
    </citation>
    <scope>NUCLEOTIDE SEQUENCE</scope>
</reference>
<feature type="non-terminal residue" evidence="1">
    <location>
        <position position="1"/>
    </location>
</feature>